<gene>
    <name evidence="1" type="ORF">GXP67_32310</name>
</gene>
<dbReference type="AlphaFoldDB" id="A0A6C0GUH1"/>
<proteinExistence type="predicted"/>
<organism evidence="1 2">
    <name type="scientific">Rhodocytophaga rosea</name>
    <dbReference type="NCBI Taxonomy" id="2704465"/>
    <lineage>
        <taxon>Bacteria</taxon>
        <taxon>Pseudomonadati</taxon>
        <taxon>Bacteroidota</taxon>
        <taxon>Cytophagia</taxon>
        <taxon>Cytophagales</taxon>
        <taxon>Rhodocytophagaceae</taxon>
        <taxon>Rhodocytophaga</taxon>
    </lineage>
</organism>
<dbReference type="Proteomes" id="UP000480178">
    <property type="component" value="Chromosome"/>
</dbReference>
<sequence length="134" mass="15591">MTSELVLYYQDDFCMVEYDPSSKIVITTRNGYPNDEKLKKSLNQSLACIQEFKCPNIISDTRKVKGTWTASNEWIANIWFPKAIQAGLKNIAFIYPPDIFEQFAIQDLIKKTPHYTSQIFKDLPEAKLWFKSLN</sequence>
<dbReference type="KEGG" id="rhoz:GXP67_32310"/>
<protein>
    <recommendedName>
        <fullName evidence="3">STAS/SEC14 domain-containing protein</fullName>
    </recommendedName>
</protein>
<accession>A0A6C0GUH1</accession>
<evidence type="ECO:0000313" key="2">
    <source>
        <dbReference type="Proteomes" id="UP000480178"/>
    </source>
</evidence>
<name>A0A6C0GUH1_9BACT</name>
<reference evidence="1 2" key="1">
    <citation type="submission" date="2020-01" db="EMBL/GenBank/DDBJ databases">
        <authorList>
            <person name="Kim M.K."/>
        </authorList>
    </citation>
    <scope>NUCLEOTIDE SEQUENCE [LARGE SCALE GENOMIC DNA]</scope>
    <source>
        <strain evidence="1 2">172606-1</strain>
    </source>
</reference>
<keyword evidence="2" id="KW-1185">Reference proteome</keyword>
<evidence type="ECO:0000313" key="1">
    <source>
        <dbReference type="EMBL" id="QHT71002.1"/>
    </source>
</evidence>
<dbReference type="RefSeq" id="WP_162446945.1">
    <property type="nucleotide sequence ID" value="NZ_CP048222.1"/>
</dbReference>
<evidence type="ECO:0008006" key="3">
    <source>
        <dbReference type="Google" id="ProtNLM"/>
    </source>
</evidence>
<dbReference type="EMBL" id="CP048222">
    <property type="protein sequence ID" value="QHT71002.1"/>
    <property type="molecule type" value="Genomic_DNA"/>
</dbReference>